<protein>
    <recommendedName>
        <fullName evidence="3">Molecular chaperone</fullName>
    </recommendedName>
</protein>
<reference evidence="1 2" key="1">
    <citation type="submission" date="2017-06" db="EMBL/GenBank/DDBJ databases">
        <title>Draft genome of Pseudomonas nitroreducens DF05.</title>
        <authorList>
            <person name="Iyer R."/>
        </authorList>
    </citation>
    <scope>NUCLEOTIDE SEQUENCE [LARGE SCALE GENOMIC DNA]</scope>
    <source>
        <strain evidence="1 2">DF05</strain>
    </source>
</reference>
<name>A0A246F6D8_PSENT</name>
<dbReference type="Proteomes" id="UP000198145">
    <property type="component" value="Unassembled WGS sequence"/>
</dbReference>
<accession>A0A246F6D8</accession>
<evidence type="ECO:0008006" key="3">
    <source>
        <dbReference type="Google" id="ProtNLM"/>
    </source>
</evidence>
<dbReference type="EMBL" id="NJBA01000008">
    <property type="protein sequence ID" value="OWP48768.1"/>
    <property type="molecule type" value="Genomic_DNA"/>
</dbReference>
<dbReference type="RefSeq" id="WP_088420755.1">
    <property type="nucleotide sequence ID" value="NZ_NJBA01000008.1"/>
</dbReference>
<sequence>MDTALDYLAQQTRELYRTAIELDYSRLTGIQLLRQLERLRPQIFDVSRHLTELFGEHSSALEQARADKAEKLILALHRRLLRGYWYLLRTRRAERKTAALLMQRMVRSLQEVHCNCLQNQHPAPPGLWQLLHQVYRRALKLEVQHLPIEDGEAFEPRSQTIAGGYLHCLLIAGSRPLEIPAQYLPALIESTQVFAAVVHVQPERPGSRWRLERENDHPFLDPDIACREGGLALVLDELRDMLKRFTASSEGGAAFDLNAHLLACWSEEEPAAEPWQICQGFPALLAHLGVADDTQLDARHFERQQEASDVWSQHSGGRGGLDEVVAHSQDIEFSRPALKPGLPPILPLAQPRTTGQHFSGRWEDSPPPAVGELLGIRLSPRSSWQLAKVESLHLLGGDHYELRGSWLSSQPRPCRLSLRSKLQESAPRHALLLPEADELRVLCPTLPLDAGRKVTVDDQGRRYLALLGDPIGDSFPLIPLEVAADLP</sequence>
<organism evidence="1 2">
    <name type="scientific">Pseudomonas nitroreducens</name>
    <dbReference type="NCBI Taxonomy" id="46680"/>
    <lineage>
        <taxon>Bacteria</taxon>
        <taxon>Pseudomonadati</taxon>
        <taxon>Pseudomonadota</taxon>
        <taxon>Gammaproteobacteria</taxon>
        <taxon>Pseudomonadales</taxon>
        <taxon>Pseudomonadaceae</taxon>
        <taxon>Pseudomonas</taxon>
    </lineage>
</organism>
<evidence type="ECO:0000313" key="1">
    <source>
        <dbReference type="EMBL" id="OWP48768.1"/>
    </source>
</evidence>
<dbReference type="STRING" id="46680.GCA_000807755_05842"/>
<proteinExistence type="predicted"/>
<comment type="caution">
    <text evidence="1">The sequence shown here is derived from an EMBL/GenBank/DDBJ whole genome shotgun (WGS) entry which is preliminary data.</text>
</comment>
<gene>
    <name evidence="1" type="ORF">CEG18_22375</name>
</gene>
<evidence type="ECO:0000313" key="2">
    <source>
        <dbReference type="Proteomes" id="UP000198145"/>
    </source>
</evidence>
<dbReference type="AlphaFoldDB" id="A0A246F6D8"/>